<dbReference type="EMBL" id="JALJOV010001296">
    <property type="protein sequence ID" value="KAK9850269.1"/>
    <property type="molecule type" value="Genomic_DNA"/>
</dbReference>
<reference evidence="1 2" key="1">
    <citation type="journal article" date="2024" name="Nat. Commun.">
        <title>Phylogenomics reveals the evolutionary origins of lichenization in chlorophyte algae.</title>
        <authorList>
            <person name="Puginier C."/>
            <person name="Libourel C."/>
            <person name="Otte J."/>
            <person name="Skaloud P."/>
            <person name="Haon M."/>
            <person name="Grisel S."/>
            <person name="Petersen M."/>
            <person name="Berrin J.G."/>
            <person name="Delaux P.M."/>
            <person name="Dal Grande F."/>
            <person name="Keller J."/>
        </authorList>
    </citation>
    <scope>NUCLEOTIDE SEQUENCE [LARGE SCALE GENOMIC DNA]</scope>
    <source>
        <strain evidence="1 2">SAG 2523</strain>
    </source>
</reference>
<evidence type="ECO:0000313" key="2">
    <source>
        <dbReference type="Proteomes" id="UP001485043"/>
    </source>
</evidence>
<dbReference type="AlphaFoldDB" id="A0AAW1SPC9"/>
<protein>
    <submittedName>
        <fullName evidence="1">Uncharacterized protein</fullName>
    </submittedName>
</protein>
<dbReference type="Proteomes" id="UP001485043">
    <property type="component" value="Unassembled WGS sequence"/>
</dbReference>
<organism evidence="1 2">
    <name type="scientific">Apatococcus fuscideae</name>
    <dbReference type="NCBI Taxonomy" id="2026836"/>
    <lineage>
        <taxon>Eukaryota</taxon>
        <taxon>Viridiplantae</taxon>
        <taxon>Chlorophyta</taxon>
        <taxon>core chlorophytes</taxon>
        <taxon>Trebouxiophyceae</taxon>
        <taxon>Chlorellales</taxon>
        <taxon>Chlorellaceae</taxon>
        <taxon>Apatococcus</taxon>
    </lineage>
</organism>
<name>A0AAW1SPC9_9CHLO</name>
<keyword evidence="2" id="KW-1185">Reference proteome</keyword>
<gene>
    <name evidence="1" type="ORF">WJX84_003237</name>
</gene>
<accession>A0AAW1SPC9</accession>
<evidence type="ECO:0000313" key="1">
    <source>
        <dbReference type="EMBL" id="KAK9850269.1"/>
    </source>
</evidence>
<comment type="caution">
    <text evidence="1">The sequence shown here is derived from an EMBL/GenBank/DDBJ whole genome shotgun (WGS) entry which is preliminary data.</text>
</comment>
<sequence>MECVGVRKAVSDVIVDLRLWKAYYDRDDIFQAVAIARKYCSDPPPGQAEAFDLTCQPAFRDEGALEKPLLPSHSHCSHLSPTPTSSFTHAYAPTPMCGSGMRSLLLPSTWPSAASLTASPPPTEWSSRWAPTASPALWQVPWQLGCVRAVMSVSLPIGIDAVAIAIRAVCFARLYLQNDHLDINVSRSS</sequence>
<proteinExistence type="predicted"/>